<name>A0A2I0BDF0_9ASPA</name>
<evidence type="ECO:0000256" key="2">
    <source>
        <dbReference type="ARBA" id="ARBA00022679"/>
    </source>
</evidence>
<comment type="catalytic activity">
    <reaction evidence="6">
        <text>a uridine in tRNA + S-adenosyl-L-methionine = a 3-[(3S)-3-amino-3-carboxypropyl]uridine in tRNA + S-methyl-5'-thioadenosine + H(+)</text>
        <dbReference type="Rhea" id="RHEA:62432"/>
        <dbReference type="Rhea" id="RHEA-COMP:13339"/>
        <dbReference type="Rhea" id="RHEA-COMP:16092"/>
        <dbReference type="ChEBI" id="CHEBI:15378"/>
        <dbReference type="ChEBI" id="CHEBI:17509"/>
        <dbReference type="ChEBI" id="CHEBI:59789"/>
        <dbReference type="ChEBI" id="CHEBI:65315"/>
        <dbReference type="ChEBI" id="CHEBI:82930"/>
        <dbReference type="EC" id="2.5.1.25"/>
    </reaction>
</comment>
<dbReference type="Pfam" id="PF03942">
    <property type="entry name" value="DTW"/>
    <property type="match status" value="1"/>
</dbReference>
<keyword evidence="2" id="KW-0808">Transferase</keyword>
<dbReference type="GO" id="GO:0008033">
    <property type="term" value="P:tRNA processing"/>
    <property type="evidence" value="ECO:0007669"/>
    <property type="project" value="UniProtKB-KW"/>
</dbReference>
<evidence type="ECO:0000313" key="10">
    <source>
        <dbReference type="Proteomes" id="UP000236161"/>
    </source>
</evidence>
<evidence type="ECO:0000256" key="1">
    <source>
        <dbReference type="ARBA" id="ARBA00012386"/>
    </source>
</evidence>
<protein>
    <recommendedName>
        <fullName evidence="1">tRNA-uridine aminocarboxypropyltransferase</fullName>
        <ecNumber evidence="1">2.5.1.25</ecNumber>
    </recommendedName>
</protein>
<evidence type="ECO:0000256" key="4">
    <source>
        <dbReference type="ARBA" id="ARBA00022694"/>
    </source>
</evidence>
<keyword evidence="10" id="KW-1185">Reference proteome</keyword>
<accession>A0A2I0BDF0</accession>
<evidence type="ECO:0000256" key="3">
    <source>
        <dbReference type="ARBA" id="ARBA00022691"/>
    </source>
</evidence>
<reference evidence="9 10" key="1">
    <citation type="journal article" date="2017" name="Nature">
        <title>The Apostasia genome and the evolution of orchids.</title>
        <authorList>
            <person name="Zhang G.Q."/>
            <person name="Liu K.W."/>
            <person name="Li Z."/>
            <person name="Lohaus R."/>
            <person name="Hsiao Y.Y."/>
            <person name="Niu S.C."/>
            <person name="Wang J.Y."/>
            <person name="Lin Y.C."/>
            <person name="Xu Q."/>
            <person name="Chen L.J."/>
            <person name="Yoshida K."/>
            <person name="Fujiwara S."/>
            <person name="Wang Z.W."/>
            <person name="Zhang Y.Q."/>
            <person name="Mitsuda N."/>
            <person name="Wang M."/>
            <person name="Liu G.H."/>
            <person name="Pecoraro L."/>
            <person name="Huang H.X."/>
            <person name="Xiao X.J."/>
            <person name="Lin M."/>
            <person name="Wu X.Y."/>
            <person name="Wu W.L."/>
            <person name="Chen Y.Y."/>
            <person name="Chang S.B."/>
            <person name="Sakamoto S."/>
            <person name="Ohme-Takagi M."/>
            <person name="Yagi M."/>
            <person name="Zeng S.J."/>
            <person name="Shen C.Y."/>
            <person name="Yeh C.M."/>
            <person name="Luo Y.B."/>
            <person name="Tsai W.C."/>
            <person name="Van de Peer Y."/>
            <person name="Liu Z.J."/>
        </authorList>
    </citation>
    <scope>NUCLEOTIDE SEQUENCE [LARGE SCALE GENOMIC DNA]</scope>
    <source>
        <strain evidence="10">cv. Shenzhen</strain>
        <tissue evidence="9">Stem</tissue>
    </source>
</reference>
<dbReference type="GO" id="GO:0016432">
    <property type="term" value="F:tRNA-uridine aminocarboxypropyltransferase activity"/>
    <property type="evidence" value="ECO:0007669"/>
    <property type="project" value="UniProtKB-EC"/>
</dbReference>
<dbReference type="Proteomes" id="UP000236161">
    <property type="component" value="Unassembled WGS sequence"/>
</dbReference>
<gene>
    <name evidence="9" type="ORF">AXF42_Ash017354</name>
</gene>
<dbReference type="InterPro" id="IPR005636">
    <property type="entry name" value="DTW"/>
</dbReference>
<keyword evidence="3" id="KW-0949">S-adenosyl-L-methionine</keyword>
<dbReference type="InterPro" id="IPR039262">
    <property type="entry name" value="DTWD2/TAPT"/>
</dbReference>
<sequence length="283" mass="31031">MEVEPALPDEDDGEFNSSASHGCGFRCSDDDQNDRRSQRRREICWQGCGRPAAICICPFLPPSPIPTSTRLVVLHHPHELRGNKLATLPALSRSLLLFESVRGRRLRHGCSPLLDSLSLSPSPSSPVLFLFPSLCSSRSAQDLARWAADTPLAARSEPVLVVFDATWSHAREMVAASLPFLSRFALQVEIGGGCDLGLEGASTFESDLVLRKEPWSGCVSTIEAVARALRVLEPDNRGAAIEEMLLAVLRAMVAFQARHLKPTRPRLRMRKKGQEQGECSPSV</sequence>
<keyword evidence="4" id="KW-0819">tRNA processing</keyword>
<feature type="region of interest" description="Disordered" evidence="7">
    <location>
        <begin position="264"/>
        <end position="283"/>
    </location>
</feature>
<evidence type="ECO:0000259" key="8">
    <source>
        <dbReference type="SMART" id="SM01144"/>
    </source>
</evidence>
<evidence type="ECO:0000256" key="6">
    <source>
        <dbReference type="ARBA" id="ARBA00048718"/>
    </source>
</evidence>
<comment type="similarity">
    <text evidence="5">Belongs to the TDD superfamily. DTWD2 family.</text>
</comment>
<dbReference type="EC" id="2.5.1.25" evidence="1"/>
<evidence type="ECO:0000313" key="9">
    <source>
        <dbReference type="EMBL" id="PKA65829.1"/>
    </source>
</evidence>
<dbReference type="STRING" id="1088818.A0A2I0BDF0"/>
<dbReference type="PANTHER" id="PTHR21392">
    <property type="entry name" value="TRNA-URIDINE AMINOCARBOXYPROPYLTRANSFERASE 2"/>
    <property type="match status" value="1"/>
</dbReference>
<dbReference type="SMART" id="SM01144">
    <property type="entry name" value="DTW"/>
    <property type="match status" value="1"/>
</dbReference>
<evidence type="ECO:0000256" key="5">
    <source>
        <dbReference type="ARBA" id="ARBA00034489"/>
    </source>
</evidence>
<proteinExistence type="inferred from homology"/>
<organism evidence="9 10">
    <name type="scientific">Apostasia shenzhenica</name>
    <dbReference type="NCBI Taxonomy" id="1088818"/>
    <lineage>
        <taxon>Eukaryota</taxon>
        <taxon>Viridiplantae</taxon>
        <taxon>Streptophyta</taxon>
        <taxon>Embryophyta</taxon>
        <taxon>Tracheophyta</taxon>
        <taxon>Spermatophyta</taxon>
        <taxon>Magnoliopsida</taxon>
        <taxon>Liliopsida</taxon>
        <taxon>Asparagales</taxon>
        <taxon>Orchidaceae</taxon>
        <taxon>Apostasioideae</taxon>
        <taxon>Apostasia</taxon>
    </lineage>
</organism>
<dbReference type="EMBL" id="KZ451889">
    <property type="protein sequence ID" value="PKA65829.1"/>
    <property type="molecule type" value="Genomic_DNA"/>
</dbReference>
<dbReference type="PANTHER" id="PTHR21392:SF0">
    <property type="entry name" value="TRNA-URIDINE AMINOCARBOXYPROPYLTRANSFERASE 2"/>
    <property type="match status" value="1"/>
</dbReference>
<feature type="domain" description="DTW" evidence="8">
    <location>
        <begin position="40"/>
        <end position="261"/>
    </location>
</feature>
<dbReference type="OrthoDB" id="408541at2759"/>
<evidence type="ECO:0000256" key="7">
    <source>
        <dbReference type="SAM" id="MobiDB-lite"/>
    </source>
</evidence>
<dbReference type="AlphaFoldDB" id="A0A2I0BDF0"/>